<evidence type="ECO:0000256" key="3">
    <source>
        <dbReference type="ARBA" id="ARBA00023098"/>
    </source>
</evidence>
<reference evidence="5" key="1">
    <citation type="submission" date="2020-08" db="EMBL/GenBank/DDBJ databases">
        <title>Whole genome shotgun sequence of Polymorphospora rubra NBRC 101157.</title>
        <authorList>
            <person name="Komaki H."/>
            <person name="Tamura T."/>
        </authorList>
    </citation>
    <scope>NUCLEOTIDE SEQUENCE</scope>
    <source>
        <strain evidence="5">NBRC 101157</strain>
    </source>
</reference>
<dbReference type="RefSeq" id="WP_246568777.1">
    <property type="nucleotide sequence ID" value="NZ_AP023359.1"/>
</dbReference>
<dbReference type="PANTHER" id="PTHR10272">
    <property type="entry name" value="PLATELET-ACTIVATING FACTOR ACETYLHYDROLASE"/>
    <property type="match status" value="1"/>
</dbReference>
<dbReference type="KEGG" id="pry:Prubr_35750"/>
<gene>
    <name evidence="5" type="ORF">Prubr_35750</name>
</gene>
<dbReference type="PANTHER" id="PTHR10272:SF0">
    <property type="entry name" value="PLATELET-ACTIVATING FACTOR ACETYLHYDROLASE"/>
    <property type="match status" value="1"/>
</dbReference>
<evidence type="ECO:0000313" key="6">
    <source>
        <dbReference type="Proteomes" id="UP000680866"/>
    </source>
</evidence>
<dbReference type="InterPro" id="IPR029058">
    <property type="entry name" value="AB_hydrolase_fold"/>
</dbReference>
<name>A0A810N1P4_9ACTN</name>
<dbReference type="Gene3D" id="3.40.50.1820">
    <property type="entry name" value="alpha/beta hydrolase"/>
    <property type="match status" value="1"/>
</dbReference>
<keyword evidence="2" id="KW-0442">Lipid degradation</keyword>
<feature type="chain" id="PRO_5038341852" evidence="4">
    <location>
        <begin position="29"/>
        <end position="307"/>
    </location>
</feature>
<keyword evidence="1" id="KW-0378">Hydrolase</keyword>
<keyword evidence="6" id="KW-1185">Reference proteome</keyword>
<evidence type="ECO:0000256" key="1">
    <source>
        <dbReference type="ARBA" id="ARBA00022801"/>
    </source>
</evidence>
<evidence type="ECO:0000256" key="2">
    <source>
        <dbReference type="ARBA" id="ARBA00022963"/>
    </source>
</evidence>
<dbReference type="Pfam" id="PF03403">
    <property type="entry name" value="PAF-AH_p_II"/>
    <property type="match status" value="1"/>
</dbReference>
<organism evidence="5 6">
    <name type="scientific">Polymorphospora rubra</name>
    <dbReference type="NCBI Taxonomy" id="338584"/>
    <lineage>
        <taxon>Bacteria</taxon>
        <taxon>Bacillati</taxon>
        <taxon>Actinomycetota</taxon>
        <taxon>Actinomycetes</taxon>
        <taxon>Micromonosporales</taxon>
        <taxon>Micromonosporaceae</taxon>
        <taxon>Polymorphospora</taxon>
    </lineage>
</organism>
<evidence type="ECO:0000256" key="4">
    <source>
        <dbReference type="SAM" id="SignalP"/>
    </source>
</evidence>
<keyword evidence="3" id="KW-0443">Lipid metabolism</keyword>
<dbReference type="GO" id="GO:0016042">
    <property type="term" value="P:lipid catabolic process"/>
    <property type="evidence" value="ECO:0007669"/>
    <property type="project" value="UniProtKB-KW"/>
</dbReference>
<dbReference type="AlphaFoldDB" id="A0A810N1P4"/>
<dbReference type="SUPFAM" id="SSF53474">
    <property type="entry name" value="alpha/beta-Hydrolases"/>
    <property type="match status" value="1"/>
</dbReference>
<keyword evidence="4" id="KW-0732">Signal</keyword>
<dbReference type="PROSITE" id="PS51257">
    <property type="entry name" value="PROKAR_LIPOPROTEIN"/>
    <property type="match status" value="1"/>
</dbReference>
<sequence length="307" mass="32341">MGTKRLVTALIIGALPVLLGGCAPTVGAPAKAGTPRAVAGAEVTFPVGVRTLDLHRGAARPLPTTVWYPSVGPPGPTPRVDAEVADGRFPIVLYSHGLDSLPDLHRAVTTRLAAAGFVVVAPAYPYTKRGTRRFDRDDVRHQPADARHVIRQVSRLDRVPDDLFAGRLDTANLAAAGHSAGGFTTAGLFTDGHAEQWRGGIVIAGGSRVDFGGAAAPMLFIHGGADPIVKAARGRAAYDRVPWPKAFLTLVGQDHGTYLTPGRPGFAQTMAAMTHFLRWVLCGDAAARQKIAGATRLSGVTEFENRL</sequence>
<dbReference type="Proteomes" id="UP000680866">
    <property type="component" value="Chromosome"/>
</dbReference>
<dbReference type="EMBL" id="AP023359">
    <property type="protein sequence ID" value="BCJ66554.1"/>
    <property type="molecule type" value="Genomic_DNA"/>
</dbReference>
<dbReference type="GO" id="GO:0003847">
    <property type="term" value="F:1-alkyl-2-acetylglycerophosphocholine esterase activity"/>
    <property type="evidence" value="ECO:0007669"/>
    <property type="project" value="TreeGrafter"/>
</dbReference>
<protein>
    <submittedName>
        <fullName evidence="5">Lipase</fullName>
    </submittedName>
</protein>
<proteinExistence type="predicted"/>
<evidence type="ECO:0000313" key="5">
    <source>
        <dbReference type="EMBL" id="BCJ66554.1"/>
    </source>
</evidence>
<feature type="signal peptide" evidence="4">
    <location>
        <begin position="1"/>
        <end position="28"/>
    </location>
</feature>
<accession>A0A810N1P4</accession>